<dbReference type="OrthoDB" id="3799586at2759"/>
<dbReference type="EMBL" id="JAPEVA010000002">
    <property type="protein sequence ID" value="KAJ4412599.1"/>
    <property type="molecule type" value="Genomic_DNA"/>
</dbReference>
<accession>A0A9W8ZMD6</accession>
<protein>
    <submittedName>
        <fullName evidence="2">Uncharacterized protein</fullName>
    </submittedName>
</protein>
<name>A0A9W8ZMD6_9PLEO</name>
<sequence length="228" mass="24713">MMVVAASTGPLPAELAITERSRKFYDGTYQWDLDGFTDELGVYRECDCMDPLAHAPTPLPPMLLFNDEDDENDDENDNSQLGLSSSSAAALSVSAAAEPDMSLPHLNSSHCTAFTTDVPRTPGSIRRFVINLFDKPKHSKVASQEQCDVESHITEIEVPPRSYEHREAPKPAKRGSSSMKMPDAPPASPAEMLSVIQDMNSALTTSTPSPVSSILSDYGNEGMKVVVP</sequence>
<evidence type="ECO:0000256" key="1">
    <source>
        <dbReference type="SAM" id="MobiDB-lite"/>
    </source>
</evidence>
<keyword evidence="3" id="KW-1185">Reference proteome</keyword>
<feature type="compositionally biased region" description="Acidic residues" evidence="1">
    <location>
        <begin position="66"/>
        <end position="77"/>
    </location>
</feature>
<reference evidence="2" key="1">
    <citation type="submission" date="2022-10" db="EMBL/GenBank/DDBJ databases">
        <title>Tapping the CABI collections for fungal endophytes: first genome assemblies for Collariella, Neodidymelliopsis, Ascochyta clinopodiicola, Didymella pomorum, Didymosphaeria variabile, Neocosmospora piperis and Neocucurbitaria cava.</title>
        <authorList>
            <person name="Hill R."/>
        </authorList>
    </citation>
    <scope>NUCLEOTIDE SEQUENCE</scope>
    <source>
        <strain evidence="2">IMI 355091</strain>
    </source>
</reference>
<dbReference type="Proteomes" id="UP001140510">
    <property type="component" value="Unassembled WGS sequence"/>
</dbReference>
<feature type="region of interest" description="Disordered" evidence="1">
    <location>
        <begin position="61"/>
        <end position="86"/>
    </location>
</feature>
<dbReference type="AlphaFoldDB" id="A0A9W8ZMD6"/>
<evidence type="ECO:0000313" key="2">
    <source>
        <dbReference type="EMBL" id="KAJ4412599.1"/>
    </source>
</evidence>
<organism evidence="2 3">
    <name type="scientific">Didymella pomorum</name>
    <dbReference type="NCBI Taxonomy" id="749634"/>
    <lineage>
        <taxon>Eukaryota</taxon>
        <taxon>Fungi</taxon>
        <taxon>Dikarya</taxon>
        <taxon>Ascomycota</taxon>
        <taxon>Pezizomycotina</taxon>
        <taxon>Dothideomycetes</taxon>
        <taxon>Pleosporomycetidae</taxon>
        <taxon>Pleosporales</taxon>
        <taxon>Pleosporineae</taxon>
        <taxon>Didymellaceae</taxon>
        <taxon>Didymella</taxon>
    </lineage>
</organism>
<proteinExistence type="predicted"/>
<feature type="region of interest" description="Disordered" evidence="1">
    <location>
        <begin position="163"/>
        <end position="189"/>
    </location>
</feature>
<evidence type="ECO:0000313" key="3">
    <source>
        <dbReference type="Proteomes" id="UP001140510"/>
    </source>
</evidence>
<comment type="caution">
    <text evidence="2">The sequence shown here is derived from an EMBL/GenBank/DDBJ whole genome shotgun (WGS) entry which is preliminary data.</text>
</comment>
<gene>
    <name evidence="2" type="ORF">N0V91_000357</name>
</gene>